<organism evidence="2">
    <name type="scientific">uncultured Rubrobacteraceae bacterium</name>
    <dbReference type="NCBI Taxonomy" id="349277"/>
    <lineage>
        <taxon>Bacteria</taxon>
        <taxon>Bacillati</taxon>
        <taxon>Actinomycetota</taxon>
        <taxon>Rubrobacteria</taxon>
        <taxon>Rubrobacterales</taxon>
        <taxon>Rubrobacteraceae</taxon>
        <taxon>environmental samples</taxon>
    </lineage>
</organism>
<dbReference type="AlphaFoldDB" id="A0A6N3ITT7"/>
<feature type="region of interest" description="Disordered" evidence="1">
    <location>
        <begin position="32"/>
        <end position="55"/>
    </location>
</feature>
<protein>
    <submittedName>
        <fullName evidence="2">Uncharacterized protein</fullName>
    </submittedName>
</protein>
<proteinExistence type="predicted"/>
<evidence type="ECO:0000313" key="2">
    <source>
        <dbReference type="EMBL" id="CAA9411426.1"/>
    </source>
</evidence>
<name>A0A6N3ITT7_9ACTN</name>
<sequence>MMSRRERCGDEAKEDGAALIRSHGGTFCGGCAAEMDRARPNRGGGLARQPRRETA</sequence>
<dbReference type="EMBL" id="CADCUV010000076">
    <property type="protein sequence ID" value="CAA9411426.1"/>
    <property type="molecule type" value="Genomic_DNA"/>
</dbReference>
<reference evidence="2" key="1">
    <citation type="submission" date="2020-02" db="EMBL/GenBank/DDBJ databases">
        <authorList>
            <person name="Meier V. D."/>
        </authorList>
    </citation>
    <scope>NUCLEOTIDE SEQUENCE</scope>
    <source>
        <strain evidence="2">AVDCRST_MAG22</strain>
    </source>
</reference>
<gene>
    <name evidence="2" type="ORF">AVDCRST_MAG22-1915</name>
</gene>
<accession>A0A6N3ITT7</accession>
<dbReference type="Pfam" id="PF06906">
    <property type="entry name" value="DUF1272"/>
    <property type="match status" value="1"/>
</dbReference>
<evidence type="ECO:0000256" key="1">
    <source>
        <dbReference type="SAM" id="MobiDB-lite"/>
    </source>
</evidence>
<dbReference type="InterPro" id="IPR010696">
    <property type="entry name" value="DUF1272"/>
</dbReference>